<accession>A0A5D3WPE3</accession>
<dbReference type="GO" id="GO:0005198">
    <property type="term" value="F:structural molecule activity"/>
    <property type="evidence" value="ECO:0007669"/>
    <property type="project" value="UniProtKB-UniRule"/>
</dbReference>
<comment type="caution">
    <text evidence="6">The sequence shown here is derived from an EMBL/GenBank/DDBJ whole genome shotgun (WGS) entry which is preliminary data.</text>
</comment>
<dbReference type="AlphaFoldDB" id="A0A5D3WPE3"/>
<evidence type="ECO:0000313" key="7">
    <source>
        <dbReference type="Proteomes" id="UP000324159"/>
    </source>
</evidence>
<dbReference type="Pfam" id="PF02049">
    <property type="entry name" value="FliE"/>
    <property type="match status" value="1"/>
</dbReference>
<dbReference type="Proteomes" id="UP000324159">
    <property type="component" value="Unassembled WGS sequence"/>
</dbReference>
<gene>
    <name evidence="4" type="primary">fliE</name>
    <name evidence="6" type="ORF">EDC39_101375</name>
</gene>
<comment type="subcellular location">
    <subcellularLocation>
        <location evidence="1 4">Bacterial flagellum basal body</location>
    </subcellularLocation>
</comment>
<keyword evidence="6" id="KW-0282">Flagellum</keyword>
<keyword evidence="7" id="KW-1185">Reference proteome</keyword>
<organism evidence="6 7">
    <name type="scientific">Geothermobacter ehrlichii</name>
    <dbReference type="NCBI Taxonomy" id="213224"/>
    <lineage>
        <taxon>Bacteria</taxon>
        <taxon>Pseudomonadati</taxon>
        <taxon>Thermodesulfobacteriota</taxon>
        <taxon>Desulfuromonadia</taxon>
        <taxon>Desulfuromonadales</taxon>
        <taxon>Geothermobacteraceae</taxon>
        <taxon>Geothermobacter</taxon>
    </lineage>
</organism>
<evidence type="ECO:0000256" key="5">
    <source>
        <dbReference type="NCBIfam" id="TIGR00205"/>
    </source>
</evidence>
<evidence type="ECO:0000256" key="1">
    <source>
        <dbReference type="ARBA" id="ARBA00004117"/>
    </source>
</evidence>
<name>A0A5D3WPE3_9BACT</name>
<sequence length="98" mass="10731">MMDRIQLNTRFPAPIAKPAGSAGGLAADFGKALGEIIEKTNSIQQQADQAIGKLQSGENVSLPDVVLTMEKADISMRLLVQMRNKVIEAYQEIMRMQV</sequence>
<dbReference type="GO" id="GO:0071973">
    <property type="term" value="P:bacterial-type flagellum-dependent cell motility"/>
    <property type="evidence" value="ECO:0007669"/>
    <property type="project" value="InterPro"/>
</dbReference>
<keyword evidence="6" id="KW-0966">Cell projection</keyword>
<dbReference type="GO" id="GO:0009425">
    <property type="term" value="C:bacterial-type flagellum basal body"/>
    <property type="evidence" value="ECO:0007669"/>
    <property type="project" value="UniProtKB-SubCell"/>
</dbReference>
<dbReference type="PANTHER" id="PTHR34653:SF1">
    <property type="entry name" value="FLAGELLAR HOOK-BASAL BODY COMPLEX PROTEIN FLIE"/>
    <property type="match status" value="1"/>
</dbReference>
<evidence type="ECO:0000313" key="6">
    <source>
        <dbReference type="EMBL" id="TYP00214.1"/>
    </source>
</evidence>
<evidence type="ECO:0000256" key="4">
    <source>
        <dbReference type="HAMAP-Rule" id="MF_00724"/>
    </source>
</evidence>
<dbReference type="PANTHER" id="PTHR34653">
    <property type="match status" value="1"/>
</dbReference>
<keyword evidence="6" id="KW-0969">Cilium</keyword>
<dbReference type="NCBIfam" id="TIGR00205">
    <property type="entry name" value="fliE"/>
    <property type="match status" value="1"/>
</dbReference>
<protein>
    <recommendedName>
        <fullName evidence="4 5">Flagellar hook-basal body complex protein FliE</fullName>
    </recommendedName>
</protein>
<proteinExistence type="inferred from homology"/>
<evidence type="ECO:0000256" key="3">
    <source>
        <dbReference type="ARBA" id="ARBA00023143"/>
    </source>
</evidence>
<reference evidence="6 7" key="1">
    <citation type="submission" date="2019-07" db="EMBL/GenBank/DDBJ databases">
        <title>Genomic Encyclopedia of Type Strains, Phase IV (KMG-IV): sequencing the most valuable type-strain genomes for metagenomic binning, comparative biology and taxonomic classification.</title>
        <authorList>
            <person name="Goeker M."/>
        </authorList>
    </citation>
    <scope>NUCLEOTIDE SEQUENCE [LARGE SCALE GENOMIC DNA]</scope>
    <source>
        <strain evidence="6 7">SS015</strain>
    </source>
</reference>
<dbReference type="EMBL" id="VNIB01000001">
    <property type="protein sequence ID" value="TYP00214.1"/>
    <property type="molecule type" value="Genomic_DNA"/>
</dbReference>
<keyword evidence="3 4" id="KW-0975">Bacterial flagellum</keyword>
<comment type="similarity">
    <text evidence="2 4">Belongs to the FliE family.</text>
</comment>
<dbReference type="InterPro" id="IPR001624">
    <property type="entry name" value="FliE"/>
</dbReference>
<dbReference type="OrthoDB" id="285952at2"/>
<evidence type="ECO:0000256" key="2">
    <source>
        <dbReference type="ARBA" id="ARBA00009272"/>
    </source>
</evidence>
<dbReference type="HAMAP" id="MF_00724">
    <property type="entry name" value="FliE"/>
    <property type="match status" value="1"/>
</dbReference>
<dbReference type="PRINTS" id="PR01006">
    <property type="entry name" value="FLGHOOKFLIE"/>
</dbReference>
<dbReference type="RefSeq" id="WP_148894397.1">
    <property type="nucleotide sequence ID" value="NZ_VNIB01000001.1"/>
</dbReference>
<dbReference type="GO" id="GO:0003774">
    <property type="term" value="F:cytoskeletal motor activity"/>
    <property type="evidence" value="ECO:0007669"/>
    <property type="project" value="InterPro"/>
</dbReference>